<organism evidence="1 2">
    <name type="scientific">Thelephora ganbajun</name>
    <name type="common">Ganba fungus</name>
    <dbReference type="NCBI Taxonomy" id="370292"/>
    <lineage>
        <taxon>Eukaryota</taxon>
        <taxon>Fungi</taxon>
        <taxon>Dikarya</taxon>
        <taxon>Basidiomycota</taxon>
        <taxon>Agaricomycotina</taxon>
        <taxon>Agaricomycetes</taxon>
        <taxon>Thelephorales</taxon>
        <taxon>Thelephoraceae</taxon>
        <taxon>Thelephora</taxon>
    </lineage>
</organism>
<name>A0ACB6YZA7_THEGA</name>
<gene>
    <name evidence="1" type="ORF">BDM02DRAFT_3193688</name>
</gene>
<sequence length="89" mass="9600">MAAVPLISVVDVHQFDIGAIGNFGATQVTSPILEELFHFSNSDLDGPINPPSDSSLDFVESWLTEPPLSPVNPPSPLEFTSENILHMVI</sequence>
<evidence type="ECO:0000313" key="2">
    <source>
        <dbReference type="Proteomes" id="UP000886501"/>
    </source>
</evidence>
<reference evidence="1" key="2">
    <citation type="journal article" date="2020" name="Nat. Commun.">
        <title>Large-scale genome sequencing of mycorrhizal fungi provides insights into the early evolution of symbiotic traits.</title>
        <authorList>
            <person name="Miyauchi S."/>
            <person name="Kiss E."/>
            <person name="Kuo A."/>
            <person name="Drula E."/>
            <person name="Kohler A."/>
            <person name="Sanchez-Garcia M."/>
            <person name="Morin E."/>
            <person name="Andreopoulos B."/>
            <person name="Barry K.W."/>
            <person name="Bonito G."/>
            <person name="Buee M."/>
            <person name="Carver A."/>
            <person name="Chen C."/>
            <person name="Cichocki N."/>
            <person name="Clum A."/>
            <person name="Culley D."/>
            <person name="Crous P.W."/>
            <person name="Fauchery L."/>
            <person name="Girlanda M."/>
            <person name="Hayes R.D."/>
            <person name="Keri Z."/>
            <person name="LaButti K."/>
            <person name="Lipzen A."/>
            <person name="Lombard V."/>
            <person name="Magnuson J."/>
            <person name="Maillard F."/>
            <person name="Murat C."/>
            <person name="Nolan M."/>
            <person name="Ohm R.A."/>
            <person name="Pangilinan J."/>
            <person name="Pereira M.F."/>
            <person name="Perotto S."/>
            <person name="Peter M."/>
            <person name="Pfister S."/>
            <person name="Riley R."/>
            <person name="Sitrit Y."/>
            <person name="Stielow J.B."/>
            <person name="Szollosi G."/>
            <person name="Zifcakova L."/>
            <person name="Stursova M."/>
            <person name="Spatafora J.W."/>
            <person name="Tedersoo L."/>
            <person name="Vaario L.M."/>
            <person name="Yamada A."/>
            <person name="Yan M."/>
            <person name="Wang P."/>
            <person name="Xu J."/>
            <person name="Bruns T."/>
            <person name="Baldrian P."/>
            <person name="Vilgalys R."/>
            <person name="Dunand C."/>
            <person name="Henrissat B."/>
            <person name="Grigoriev I.V."/>
            <person name="Hibbett D."/>
            <person name="Nagy L.G."/>
            <person name="Martin F.M."/>
        </authorList>
    </citation>
    <scope>NUCLEOTIDE SEQUENCE</scope>
    <source>
        <strain evidence="1">P2</strain>
    </source>
</reference>
<dbReference type="Proteomes" id="UP000886501">
    <property type="component" value="Unassembled WGS sequence"/>
</dbReference>
<proteinExistence type="predicted"/>
<accession>A0ACB6YZA7</accession>
<dbReference type="EMBL" id="MU118607">
    <property type="protein sequence ID" value="KAF9642211.1"/>
    <property type="molecule type" value="Genomic_DNA"/>
</dbReference>
<evidence type="ECO:0000313" key="1">
    <source>
        <dbReference type="EMBL" id="KAF9642211.1"/>
    </source>
</evidence>
<reference evidence="1" key="1">
    <citation type="submission" date="2019-10" db="EMBL/GenBank/DDBJ databases">
        <authorList>
            <consortium name="DOE Joint Genome Institute"/>
            <person name="Kuo A."/>
            <person name="Miyauchi S."/>
            <person name="Kiss E."/>
            <person name="Drula E."/>
            <person name="Kohler A."/>
            <person name="Sanchez-Garcia M."/>
            <person name="Andreopoulos B."/>
            <person name="Barry K.W."/>
            <person name="Bonito G."/>
            <person name="Buee M."/>
            <person name="Carver A."/>
            <person name="Chen C."/>
            <person name="Cichocki N."/>
            <person name="Clum A."/>
            <person name="Culley D."/>
            <person name="Crous P.W."/>
            <person name="Fauchery L."/>
            <person name="Girlanda M."/>
            <person name="Hayes R."/>
            <person name="Keri Z."/>
            <person name="Labutti K."/>
            <person name="Lipzen A."/>
            <person name="Lombard V."/>
            <person name="Magnuson J."/>
            <person name="Maillard F."/>
            <person name="Morin E."/>
            <person name="Murat C."/>
            <person name="Nolan M."/>
            <person name="Ohm R."/>
            <person name="Pangilinan J."/>
            <person name="Pereira M."/>
            <person name="Perotto S."/>
            <person name="Peter M."/>
            <person name="Riley R."/>
            <person name="Sitrit Y."/>
            <person name="Stielow B."/>
            <person name="Szollosi G."/>
            <person name="Zifcakova L."/>
            <person name="Stursova M."/>
            <person name="Spatafora J.W."/>
            <person name="Tedersoo L."/>
            <person name="Vaario L.-M."/>
            <person name="Yamada A."/>
            <person name="Yan M."/>
            <person name="Wang P."/>
            <person name="Xu J."/>
            <person name="Bruns T."/>
            <person name="Baldrian P."/>
            <person name="Vilgalys R."/>
            <person name="Henrissat B."/>
            <person name="Grigoriev I.V."/>
            <person name="Hibbett D."/>
            <person name="Nagy L.G."/>
            <person name="Martin F.M."/>
        </authorList>
    </citation>
    <scope>NUCLEOTIDE SEQUENCE</scope>
    <source>
        <strain evidence="1">P2</strain>
    </source>
</reference>
<keyword evidence="2" id="KW-1185">Reference proteome</keyword>
<comment type="caution">
    <text evidence="1">The sequence shown here is derived from an EMBL/GenBank/DDBJ whole genome shotgun (WGS) entry which is preliminary data.</text>
</comment>
<protein>
    <submittedName>
        <fullName evidence="1">Uncharacterized protein</fullName>
    </submittedName>
</protein>